<evidence type="ECO:0000256" key="1">
    <source>
        <dbReference type="SAM" id="Phobius"/>
    </source>
</evidence>
<keyword evidence="1" id="KW-1133">Transmembrane helix</keyword>
<feature type="transmembrane region" description="Helical" evidence="1">
    <location>
        <begin position="12"/>
        <end position="32"/>
    </location>
</feature>
<dbReference type="EMBL" id="GIFC01001716">
    <property type="protein sequence ID" value="MXU83799.1"/>
    <property type="molecule type" value="Transcribed_RNA"/>
</dbReference>
<sequence length="77" mass="8654">MCEKDVVRLSLPYKLTTVFLFFVTCGVLFLLARRCTAAKRDTQNCDAYYAVTSTLNDGSYTTSMRNIAKLWSGTVNV</sequence>
<accession>A0A6B0TUT2</accession>
<dbReference type="AlphaFoldDB" id="A0A6B0TUT2"/>
<reference evidence="2" key="1">
    <citation type="submission" date="2019-12" db="EMBL/GenBank/DDBJ databases">
        <title>An insight into the sialome of adult female Ixodes ricinus ticks feeding for 6 days.</title>
        <authorList>
            <person name="Perner J."/>
            <person name="Ribeiro J.M.C."/>
        </authorList>
    </citation>
    <scope>NUCLEOTIDE SEQUENCE</scope>
    <source>
        <strain evidence="2">Semi-engorged</strain>
        <tissue evidence="2">Salivary glands</tissue>
    </source>
</reference>
<evidence type="ECO:0000313" key="2">
    <source>
        <dbReference type="EMBL" id="MXU83799.1"/>
    </source>
</evidence>
<keyword evidence="1" id="KW-0812">Transmembrane</keyword>
<organism evidence="2">
    <name type="scientific">Ixodes ricinus</name>
    <name type="common">Common tick</name>
    <name type="synonym">Acarus ricinus</name>
    <dbReference type="NCBI Taxonomy" id="34613"/>
    <lineage>
        <taxon>Eukaryota</taxon>
        <taxon>Metazoa</taxon>
        <taxon>Ecdysozoa</taxon>
        <taxon>Arthropoda</taxon>
        <taxon>Chelicerata</taxon>
        <taxon>Arachnida</taxon>
        <taxon>Acari</taxon>
        <taxon>Parasitiformes</taxon>
        <taxon>Ixodida</taxon>
        <taxon>Ixodoidea</taxon>
        <taxon>Ixodidae</taxon>
        <taxon>Ixodinae</taxon>
        <taxon>Ixodes</taxon>
    </lineage>
</organism>
<name>A0A6B0TUT2_IXORI</name>
<keyword evidence="1" id="KW-0472">Membrane</keyword>
<protein>
    <submittedName>
        <fullName evidence="2">Uncharacterized protein</fullName>
    </submittedName>
</protein>
<proteinExistence type="predicted"/>